<evidence type="ECO:0000313" key="2">
    <source>
        <dbReference type="EMBL" id="TYP72403.1"/>
    </source>
</evidence>
<dbReference type="PANTHER" id="PTHR34385">
    <property type="entry name" value="D-ALANYL-D-ALANINE CARBOXYPEPTIDASE"/>
    <property type="match status" value="1"/>
</dbReference>
<proteinExistence type="predicted"/>
<dbReference type="InterPro" id="IPR039561">
    <property type="entry name" value="Peptidase_M15C"/>
</dbReference>
<name>A0A5S5C355_9BACL</name>
<sequence>MQSIPQHVRPRKPKKRRSIRRFMLWFTFLVLLAAAVIELMPAEIVRHPEPITGLHPVVAAKAQQLKEAGKKRGITIRITDEFRSAAEQDALYRKGRETSGSIVTNVKGGHSYHNYGLAVDFAIEKGEGEIIWDLDYDGNRDGQSDWMEIVWLAKSLGFSWGGDWKGFPDYPHLQMDFGLSIRELRQGKRPPMPAAEQ</sequence>
<dbReference type="InterPro" id="IPR052179">
    <property type="entry name" value="DD-CPase-like"/>
</dbReference>
<dbReference type="CDD" id="cd14845">
    <property type="entry name" value="L-Ala-D-Glu_peptidase_like"/>
    <property type="match status" value="1"/>
</dbReference>
<dbReference type="AlphaFoldDB" id="A0A5S5C355"/>
<protein>
    <submittedName>
        <fullName evidence="2">Peptidoglycan L-alanyl-D-glutamate endopeptidase CwlK</fullName>
    </submittedName>
</protein>
<dbReference type="Pfam" id="PF13539">
    <property type="entry name" value="Peptidase_M15_4"/>
    <property type="match status" value="1"/>
</dbReference>
<dbReference type="SUPFAM" id="SSF55166">
    <property type="entry name" value="Hedgehog/DD-peptidase"/>
    <property type="match status" value="1"/>
</dbReference>
<dbReference type="RefSeq" id="WP_148931036.1">
    <property type="nucleotide sequence ID" value="NZ_VNHS01000008.1"/>
</dbReference>
<feature type="domain" description="Peptidase M15C" evidence="1">
    <location>
        <begin position="107"/>
        <end position="175"/>
    </location>
</feature>
<dbReference type="EMBL" id="VNHS01000008">
    <property type="protein sequence ID" value="TYP72403.1"/>
    <property type="molecule type" value="Genomic_DNA"/>
</dbReference>
<gene>
    <name evidence="2" type="ORF">BCM02_10857</name>
</gene>
<comment type="caution">
    <text evidence="2">The sequence shown here is derived from an EMBL/GenBank/DDBJ whole genome shotgun (WGS) entry which is preliminary data.</text>
</comment>
<reference evidence="2 3" key="1">
    <citation type="submission" date="2019-07" db="EMBL/GenBank/DDBJ databases">
        <title>Genomic Encyclopedia of Type Strains, Phase III (KMG-III): the genomes of soil and plant-associated and newly described type strains.</title>
        <authorList>
            <person name="Whitman W."/>
        </authorList>
    </citation>
    <scope>NUCLEOTIDE SEQUENCE [LARGE SCALE GENOMIC DNA]</scope>
    <source>
        <strain evidence="2 3">BL24</strain>
    </source>
</reference>
<dbReference type="OrthoDB" id="9799970at2"/>
<dbReference type="PANTHER" id="PTHR34385:SF1">
    <property type="entry name" value="PEPTIDOGLYCAN L-ALANYL-D-GLUTAMATE ENDOPEPTIDASE CWLK"/>
    <property type="match status" value="1"/>
</dbReference>
<evidence type="ECO:0000313" key="3">
    <source>
        <dbReference type="Proteomes" id="UP000323257"/>
    </source>
</evidence>
<dbReference type="InterPro" id="IPR009045">
    <property type="entry name" value="Zn_M74/Hedgehog-like"/>
</dbReference>
<dbReference type="Proteomes" id="UP000323257">
    <property type="component" value="Unassembled WGS sequence"/>
</dbReference>
<dbReference type="GO" id="GO:0008233">
    <property type="term" value="F:peptidase activity"/>
    <property type="evidence" value="ECO:0007669"/>
    <property type="project" value="InterPro"/>
</dbReference>
<keyword evidence="3" id="KW-1185">Reference proteome</keyword>
<evidence type="ECO:0000259" key="1">
    <source>
        <dbReference type="Pfam" id="PF13539"/>
    </source>
</evidence>
<accession>A0A5S5C355</accession>
<organism evidence="2 3">
    <name type="scientific">Paenibacillus methanolicus</name>
    <dbReference type="NCBI Taxonomy" id="582686"/>
    <lineage>
        <taxon>Bacteria</taxon>
        <taxon>Bacillati</taxon>
        <taxon>Bacillota</taxon>
        <taxon>Bacilli</taxon>
        <taxon>Bacillales</taxon>
        <taxon>Paenibacillaceae</taxon>
        <taxon>Paenibacillus</taxon>
    </lineage>
</organism>
<dbReference type="Gene3D" id="3.30.1380.10">
    <property type="match status" value="1"/>
</dbReference>